<keyword evidence="3" id="KW-1185">Reference proteome</keyword>
<dbReference type="AlphaFoldDB" id="A0A345XPJ8"/>
<keyword evidence="1" id="KW-1133">Transmembrane helix</keyword>
<protein>
    <submittedName>
        <fullName evidence="2">Uncharacterized protein</fullName>
    </submittedName>
</protein>
<dbReference type="RefSeq" id="WP_208878487.1">
    <property type="nucleotide sequence ID" value="NZ_CP031320.1"/>
</dbReference>
<feature type="transmembrane region" description="Helical" evidence="1">
    <location>
        <begin position="77"/>
        <end position="98"/>
    </location>
</feature>
<gene>
    <name evidence="2" type="ORF">DVA86_13805</name>
</gene>
<dbReference type="EMBL" id="CP031320">
    <property type="protein sequence ID" value="AXK33564.1"/>
    <property type="molecule type" value="Genomic_DNA"/>
</dbReference>
<reference evidence="2 3" key="1">
    <citation type="submission" date="2018-07" db="EMBL/GenBank/DDBJ databases">
        <title>Draft genome of the type strain Streptomyces armeniacus ATCC 15676.</title>
        <authorList>
            <person name="Labana P."/>
            <person name="Gosse J.T."/>
            <person name="Boddy C.N."/>
        </authorList>
    </citation>
    <scope>NUCLEOTIDE SEQUENCE [LARGE SCALE GENOMIC DNA]</scope>
    <source>
        <strain evidence="2 3">ATCC 15676</strain>
    </source>
</reference>
<dbReference type="KEGG" id="sarm:DVA86_13805"/>
<accession>A0A345XPJ8</accession>
<feature type="transmembrane region" description="Helical" evidence="1">
    <location>
        <begin position="46"/>
        <end position="71"/>
    </location>
</feature>
<keyword evidence="1" id="KW-0472">Membrane</keyword>
<dbReference type="Proteomes" id="UP000254425">
    <property type="component" value="Chromosome"/>
</dbReference>
<keyword evidence="1" id="KW-0812">Transmembrane</keyword>
<sequence>MHQPEPPPSLAPHIPADAYRRAEATGRPVVIVQTPAPAPRRSPGRYLVPLAVGTGTALGVLGVVAAVLALLQFAAETVAVVTGVAGPLGIGGITVKLARNPRD</sequence>
<evidence type="ECO:0000256" key="1">
    <source>
        <dbReference type="SAM" id="Phobius"/>
    </source>
</evidence>
<evidence type="ECO:0000313" key="2">
    <source>
        <dbReference type="EMBL" id="AXK33564.1"/>
    </source>
</evidence>
<evidence type="ECO:0000313" key="3">
    <source>
        <dbReference type="Proteomes" id="UP000254425"/>
    </source>
</evidence>
<proteinExistence type="predicted"/>
<organism evidence="2 3">
    <name type="scientific">Streptomyces armeniacus</name>
    <dbReference type="NCBI Taxonomy" id="83291"/>
    <lineage>
        <taxon>Bacteria</taxon>
        <taxon>Bacillati</taxon>
        <taxon>Actinomycetota</taxon>
        <taxon>Actinomycetes</taxon>
        <taxon>Kitasatosporales</taxon>
        <taxon>Streptomycetaceae</taxon>
        <taxon>Streptomyces</taxon>
    </lineage>
</organism>
<name>A0A345XPJ8_9ACTN</name>